<evidence type="ECO:0000313" key="12">
    <source>
        <dbReference type="EMBL" id="RZG64819.1"/>
    </source>
</evidence>
<proteinExistence type="inferred from homology"/>
<gene>
    <name evidence="11 12" type="primary">lpxB</name>
    <name evidence="12" type="ORF">EXE25_15735</name>
</gene>
<evidence type="ECO:0000256" key="6">
    <source>
        <dbReference type="ARBA" id="ARBA00022556"/>
    </source>
</evidence>
<comment type="pathway">
    <text evidence="11">Bacterial outer membrane biogenesis; LPS lipid A biosynthesis.</text>
</comment>
<dbReference type="Proteomes" id="UP000293483">
    <property type="component" value="Unassembled WGS sequence"/>
</dbReference>
<reference evidence="12 13" key="1">
    <citation type="submission" date="2019-02" db="EMBL/GenBank/DDBJ databases">
        <title>The Batch Genome Submission of Acinetobacter spp. strains.</title>
        <authorList>
            <person name="Qin J."/>
            <person name="Hu Y."/>
            <person name="Ye H."/>
            <person name="Wei L."/>
            <person name="Feng Y."/>
            <person name="Zong Z."/>
        </authorList>
    </citation>
    <scope>NUCLEOTIDE SEQUENCE [LARGE SCALE GENOMIC DNA]</scope>
    <source>
        <strain evidence="12 13">WCHABo060081</strain>
    </source>
</reference>
<dbReference type="UniPathway" id="UPA00973"/>
<dbReference type="GO" id="GO:0008915">
    <property type="term" value="F:lipid-A-disaccharide synthase activity"/>
    <property type="evidence" value="ECO:0007669"/>
    <property type="project" value="UniProtKB-UniRule"/>
</dbReference>
<evidence type="ECO:0000256" key="3">
    <source>
        <dbReference type="ARBA" id="ARBA00012687"/>
    </source>
</evidence>
<evidence type="ECO:0000256" key="9">
    <source>
        <dbReference type="ARBA" id="ARBA00023098"/>
    </source>
</evidence>
<dbReference type="InterPro" id="IPR003835">
    <property type="entry name" value="Glyco_trans_19"/>
</dbReference>
<evidence type="ECO:0000256" key="1">
    <source>
        <dbReference type="ARBA" id="ARBA00002056"/>
    </source>
</evidence>
<organism evidence="12 13">
    <name type="scientific">Acinetobacter bouvetii</name>
    <dbReference type="NCBI Taxonomy" id="202951"/>
    <lineage>
        <taxon>Bacteria</taxon>
        <taxon>Pseudomonadati</taxon>
        <taxon>Pseudomonadota</taxon>
        <taxon>Gammaproteobacteria</taxon>
        <taxon>Moraxellales</taxon>
        <taxon>Moraxellaceae</taxon>
        <taxon>Acinetobacter</taxon>
    </lineage>
</organism>
<evidence type="ECO:0000256" key="5">
    <source>
        <dbReference type="ARBA" id="ARBA00022516"/>
    </source>
</evidence>
<dbReference type="EMBL" id="SGSU01000020">
    <property type="protein sequence ID" value="RZG64819.1"/>
    <property type="molecule type" value="Genomic_DNA"/>
</dbReference>
<dbReference type="PANTHER" id="PTHR30372:SF4">
    <property type="entry name" value="LIPID-A-DISACCHARIDE SYNTHASE, MITOCHONDRIAL-RELATED"/>
    <property type="match status" value="1"/>
</dbReference>
<name>A0A4Q7ANX6_9GAMM</name>
<sequence length="392" mass="43870">MQNRKLKIGIVVGEVSGDTLGAKLIRRFREQGIDAEFEGIGGPQMIAEGFKSYYPMDILSVMGIVEVLKDIKKLFAVRDGLVEIWSKNPVDVFVGIDAPDFNLRLSKSLKQKQLPIKTVQYVSPSVWAWRQGRVHGIKASIDLVLCLFPFEKAFFKKWDVPAAFVGHPLASQLPLANPIADAKEELDLNPDQQHIALLPGSRRGEIERLGPLVLDAAQIVMQKHPEYVFLIPAINDARKQQIQALLDKYPADVKAKVQLLENTDSESKIGRQVMNASNIVALASGTATLEAMLLHRPMVTFYQLNWLTYHVVKFLIKIPYYSLPNIIAGKKVIQELIQKDATPEKLADEIEKLMNIETAQIQAMQHITMHKQLLSGNSEDPVQAILSLLEKA</sequence>
<evidence type="ECO:0000256" key="7">
    <source>
        <dbReference type="ARBA" id="ARBA00022676"/>
    </source>
</evidence>
<dbReference type="GO" id="GO:0016020">
    <property type="term" value="C:membrane"/>
    <property type="evidence" value="ECO:0007669"/>
    <property type="project" value="GOC"/>
</dbReference>
<evidence type="ECO:0000256" key="10">
    <source>
        <dbReference type="ARBA" id="ARBA00048975"/>
    </source>
</evidence>
<dbReference type="AlphaFoldDB" id="A0A4Q7ANX6"/>
<evidence type="ECO:0000256" key="2">
    <source>
        <dbReference type="ARBA" id="ARBA00007868"/>
    </source>
</evidence>
<dbReference type="GO" id="GO:0005543">
    <property type="term" value="F:phospholipid binding"/>
    <property type="evidence" value="ECO:0007669"/>
    <property type="project" value="TreeGrafter"/>
</dbReference>
<dbReference type="Pfam" id="PF02684">
    <property type="entry name" value="LpxB"/>
    <property type="match status" value="1"/>
</dbReference>
<dbReference type="RefSeq" id="WP_130147898.1">
    <property type="nucleotide sequence ID" value="NZ_SGSU01000020.1"/>
</dbReference>
<evidence type="ECO:0000256" key="8">
    <source>
        <dbReference type="ARBA" id="ARBA00022679"/>
    </source>
</evidence>
<evidence type="ECO:0000256" key="11">
    <source>
        <dbReference type="HAMAP-Rule" id="MF_00392"/>
    </source>
</evidence>
<dbReference type="NCBIfam" id="TIGR00215">
    <property type="entry name" value="lpxB"/>
    <property type="match status" value="1"/>
</dbReference>
<dbReference type="PANTHER" id="PTHR30372">
    <property type="entry name" value="LIPID-A-DISACCHARIDE SYNTHASE"/>
    <property type="match status" value="1"/>
</dbReference>
<keyword evidence="9 11" id="KW-0443">Lipid metabolism</keyword>
<accession>A0A4Q7ANX6</accession>
<comment type="caution">
    <text evidence="12">The sequence shown here is derived from an EMBL/GenBank/DDBJ whole genome shotgun (WGS) entry which is preliminary data.</text>
</comment>
<dbReference type="EC" id="2.4.1.182" evidence="3 11"/>
<evidence type="ECO:0000313" key="13">
    <source>
        <dbReference type="Proteomes" id="UP000293483"/>
    </source>
</evidence>
<keyword evidence="5 11" id="KW-0444">Lipid biosynthesis</keyword>
<dbReference type="SUPFAM" id="SSF53756">
    <property type="entry name" value="UDP-Glycosyltransferase/glycogen phosphorylase"/>
    <property type="match status" value="1"/>
</dbReference>
<keyword evidence="8 11" id="KW-0808">Transferase</keyword>
<dbReference type="GO" id="GO:0009245">
    <property type="term" value="P:lipid A biosynthetic process"/>
    <property type="evidence" value="ECO:0007669"/>
    <property type="project" value="UniProtKB-UniRule"/>
</dbReference>
<keyword evidence="7 11" id="KW-0328">Glycosyltransferase</keyword>
<comment type="function">
    <text evidence="1 11">Condensation of UDP-2,3-diacylglucosamine and 2,3-diacylglucosamine-1-phosphate to form lipid A disaccharide, a precursor of lipid A, a phosphorylated glycolipid that anchors the lipopolysaccharide to the outer membrane of the cell.</text>
</comment>
<dbReference type="HAMAP" id="MF_00392">
    <property type="entry name" value="LpxB"/>
    <property type="match status" value="1"/>
</dbReference>
<keyword evidence="6 11" id="KW-0441">Lipid A biosynthesis</keyword>
<comment type="similarity">
    <text evidence="2 11">Belongs to the LpxB family.</text>
</comment>
<dbReference type="STRING" id="202951.GCA_001485025_00819"/>
<protein>
    <recommendedName>
        <fullName evidence="4 11">Lipid-A-disaccharide synthase</fullName>
        <ecNumber evidence="3 11">2.4.1.182</ecNumber>
    </recommendedName>
</protein>
<comment type="catalytic activity">
    <reaction evidence="10 11">
        <text>a lipid X + a UDP-2-N,3-O-bis[(3R)-3-hydroxyacyl]-alpha-D-glucosamine = a lipid A disaccharide + UDP + H(+)</text>
        <dbReference type="Rhea" id="RHEA:67828"/>
        <dbReference type="ChEBI" id="CHEBI:15378"/>
        <dbReference type="ChEBI" id="CHEBI:58223"/>
        <dbReference type="ChEBI" id="CHEBI:137748"/>
        <dbReference type="ChEBI" id="CHEBI:176338"/>
        <dbReference type="ChEBI" id="CHEBI:176343"/>
        <dbReference type="EC" id="2.4.1.182"/>
    </reaction>
</comment>
<evidence type="ECO:0000256" key="4">
    <source>
        <dbReference type="ARBA" id="ARBA00020902"/>
    </source>
</evidence>